<name>A0A2M6W4C4_9BACT</name>
<dbReference type="NCBIfam" id="TIGR00180">
    <property type="entry name" value="parB_part"/>
    <property type="match status" value="1"/>
</dbReference>
<dbReference type="InterPro" id="IPR004437">
    <property type="entry name" value="ParB/RepB/Spo0J"/>
</dbReference>
<dbReference type="Pfam" id="PF02195">
    <property type="entry name" value="ParB_N"/>
    <property type="match status" value="1"/>
</dbReference>
<dbReference type="Gene3D" id="3.90.1530.30">
    <property type="match status" value="1"/>
</dbReference>
<dbReference type="GO" id="GO:0007059">
    <property type="term" value="P:chromosome segregation"/>
    <property type="evidence" value="ECO:0007669"/>
    <property type="project" value="UniProtKB-KW"/>
</dbReference>
<evidence type="ECO:0000259" key="4">
    <source>
        <dbReference type="SMART" id="SM00470"/>
    </source>
</evidence>
<dbReference type="InterPro" id="IPR057240">
    <property type="entry name" value="ParB_dimer_C"/>
</dbReference>
<evidence type="ECO:0000313" key="6">
    <source>
        <dbReference type="Proteomes" id="UP000231183"/>
    </source>
</evidence>
<sequence length="288" mass="32440">MALGKGLGALISPTTRRSIKKGALSETNSRSEGIWNILLSSIRPNPKQPRRYFGAKELDELASSIKEHGVLQPILVSELIDGGYEIISGERRWRASQLAGLSQIPALVKKVDDVKKLEISLIENIQREDLDPLEEAFAYKRLMDEFGLTQQEIADKVGKARPTIANMIRLLDLPEEVKEALRDKKITHTQAKTLLGLKTDRERLEMYRSMLGQKISSADLERVISRKNFGSKSKGPSRNPNIVYLEDELRSSLGTKIKITESQKGRGRVVIDYYSEEELTRLADKLRG</sequence>
<dbReference type="InterPro" id="IPR036086">
    <property type="entry name" value="ParB/Sulfiredoxin_sf"/>
</dbReference>
<feature type="domain" description="ParB-like N-terminal" evidence="4">
    <location>
        <begin position="35"/>
        <end position="125"/>
    </location>
</feature>
<dbReference type="InterPro" id="IPR050336">
    <property type="entry name" value="Chromosome_partition/occlusion"/>
</dbReference>
<comment type="caution">
    <text evidence="5">The sequence shown here is derived from an EMBL/GenBank/DDBJ whole genome shotgun (WGS) entry which is preliminary data.</text>
</comment>
<dbReference type="Proteomes" id="UP000231183">
    <property type="component" value="Unassembled WGS sequence"/>
</dbReference>
<evidence type="ECO:0000256" key="1">
    <source>
        <dbReference type="ARBA" id="ARBA00006295"/>
    </source>
</evidence>
<keyword evidence="2" id="KW-0159">Chromosome partition</keyword>
<dbReference type="SUPFAM" id="SSF109709">
    <property type="entry name" value="KorB DNA-binding domain-like"/>
    <property type="match status" value="1"/>
</dbReference>
<dbReference type="Pfam" id="PF17762">
    <property type="entry name" value="HTH_ParB"/>
    <property type="match status" value="1"/>
</dbReference>
<dbReference type="PANTHER" id="PTHR33375:SF1">
    <property type="entry name" value="CHROMOSOME-PARTITIONING PROTEIN PARB-RELATED"/>
    <property type="match status" value="1"/>
</dbReference>
<evidence type="ECO:0000256" key="2">
    <source>
        <dbReference type="ARBA" id="ARBA00022829"/>
    </source>
</evidence>
<dbReference type="AlphaFoldDB" id="A0A2M6W4C4"/>
<proteinExistence type="inferred from homology"/>
<dbReference type="Pfam" id="PF23552">
    <property type="entry name" value="ParB_C"/>
    <property type="match status" value="1"/>
</dbReference>
<evidence type="ECO:0000256" key="3">
    <source>
        <dbReference type="ARBA" id="ARBA00023125"/>
    </source>
</evidence>
<dbReference type="SUPFAM" id="SSF110849">
    <property type="entry name" value="ParB/Sulfiredoxin"/>
    <property type="match status" value="1"/>
</dbReference>
<dbReference type="GO" id="GO:0003677">
    <property type="term" value="F:DNA binding"/>
    <property type="evidence" value="ECO:0007669"/>
    <property type="project" value="UniProtKB-KW"/>
</dbReference>
<evidence type="ECO:0000313" key="5">
    <source>
        <dbReference type="EMBL" id="PIT87631.1"/>
    </source>
</evidence>
<dbReference type="SMART" id="SM00470">
    <property type="entry name" value="ParB"/>
    <property type="match status" value="1"/>
</dbReference>
<dbReference type="InterPro" id="IPR003115">
    <property type="entry name" value="ParB_N"/>
</dbReference>
<dbReference type="Gene3D" id="1.10.10.2830">
    <property type="match status" value="1"/>
</dbReference>
<dbReference type="FunFam" id="1.10.10.2830:FF:000001">
    <property type="entry name" value="Chromosome partitioning protein ParB"/>
    <property type="match status" value="1"/>
</dbReference>
<dbReference type="PANTHER" id="PTHR33375">
    <property type="entry name" value="CHROMOSOME-PARTITIONING PROTEIN PARB-RELATED"/>
    <property type="match status" value="1"/>
</dbReference>
<protein>
    <recommendedName>
        <fullName evidence="4">ParB-like N-terminal domain-containing protein</fullName>
    </recommendedName>
</protein>
<dbReference type="CDD" id="cd16393">
    <property type="entry name" value="SPO0J_N"/>
    <property type="match status" value="1"/>
</dbReference>
<dbReference type="EMBL" id="PFBX01000014">
    <property type="protein sequence ID" value="PIT87631.1"/>
    <property type="molecule type" value="Genomic_DNA"/>
</dbReference>
<gene>
    <name evidence="5" type="ORF">COU31_01605</name>
</gene>
<dbReference type="GO" id="GO:0005694">
    <property type="term" value="C:chromosome"/>
    <property type="evidence" value="ECO:0007669"/>
    <property type="project" value="TreeGrafter"/>
</dbReference>
<organism evidence="5 6">
    <name type="scientific">Candidatus Magasanikbacteria bacterium CG10_big_fil_rev_8_21_14_0_10_40_10</name>
    <dbReference type="NCBI Taxonomy" id="1974648"/>
    <lineage>
        <taxon>Bacteria</taxon>
        <taxon>Candidatus Magasanikiibacteriota</taxon>
    </lineage>
</organism>
<accession>A0A2M6W4C4</accession>
<reference evidence="6" key="1">
    <citation type="submission" date="2017-09" db="EMBL/GenBank/DDBJ databases">
        <title>Depth-based differentiation of microbial function through sediment-hosted aquifers and enrichment of novel symbionts in the deep terrestrial subsurface.</title>
        <authorList>
            <person name="Probst A.J."/>
            <person name="Ladd B."/>
            <person name="Jarett J.K."/>
            <person name="Geller-Mcgrath D.E."/>
            <person name="Sieber C.M.K."/>
            <person name="Emerson J.B."/>
            <person name="Anantharaman K."/>
            <person name="Thomas B.C."/>
            <person name="Malmstrom R."/>
            <person name="Stieglmeier M."/>
            <person name="Klingl A."/>
            <person name="Woyke T."/>
            <person name="Ryan C.M."/>
            <person name="Banfield J.F."/>
        </authorList>
    </citation>
    <scope>NUCLEOTIDE SEQUENCE [LARGE SCALE GENOMIC DNA]</scope>
</reference>
<keyword evidence="3" id="KW-0238">DNA-binding</keyword>
<comment type="similarity">
    <text evidence="1">Belongs to the ParB family.</text>
</comment>
<dbReference type="InterPro" id="IPR041468">
    <property type="entry name" value="HTH_ParB/Spo0J"/>
</dbReference>
<dbReference type="FunFam" id="3.90.1530.30:FF:000001">
    <property type="entry name" value="Chromosome partitioning protein ParB"/>
    <property type="match status" value="1"/>
</dbReference>